<evidence type="ECO:0000256" key="2">
    <source>
        <dbReference type="ARBA" id="ARBA00022475"/>
    </source>
</evidence>
<comment type="caution">
    <text evidence="9">The sequence shown here is derived from an EMBL/GenBank/DDBJ whole genome shotgun (WGS) entry which is preliminary data.</text>
</comment>
<dbReference type="PANTHER" id="PTHR36570">
    <property type="entry name" value="DISULFIDE BOND FORMATION PROTEIN B"/>
    <property type="match status" value="1"/>
</dbReference>
<evidence type="ECO:0000313" key="10">
    <source>
        <dbReference type="Proteomes" id="UP000236547"/>
    </source>
</evidence>
<evidence type="ECO:0000256" key="5">
    <source>
        <dbReference type="ARBA" id="ARBA00022989"/>
    </source>
</evidence>
<evidence type="ECO:0000256" key="1">
    <source>
        <dbReference type="ARBA" id="ARBA00004651"/>
    </source>
</evidence>
<evidence type="ECO:0008006" key="11">
    <source>
        <dbReference type="Google" id="ProtNLM"/>
    </source>
</evidence>
<dbReference type="InterPro" id="IPR023380">
    <property type="entry name" value="DsbB-like_sf"/>
</dbReference>
<feature type="transmembrane region" description="Helical" evidence="8">
    <location>
        <begin position="48"/>
        <end position="66"/>
    </location>
</feature>
<feature type="transmembrane region" description="Helical" evidence="8">
    <location>
        <begin position="21"/>
        <end position="41"/>
    </location>
</feature>
<keyword evidence="10" id="KW-1185">Reference proteome</keyword>
<sequence>MELFGLFTQYYLGFEPCANCVQIRLFILFLGIAGILHIFANQNDITKISTLLLSLIGTYFALQFSWDNHLIETGQKLSSCSYGSPFPSFMPLDSWFPTMFEAKGPCGTPSPLYGNITFTDLSIFGLSLLLAMITITLGANLYKVKEKMHNEPK</sequence>
<evidence type="ECO:0000313" key="9">
    <source>
        <dbReference type="EMBL" id="PNH96730.1"/>
    </source>
</evidence>
<dbReference type="Gene3D" id="1.20.1550.10">
    <property type="entry name" value="DsbB-like"/>
    <property type="match status" value="1"/>
</dbReference>
<protein>
    <recommendedName>
        <fullName evidence="11">Disulfide bond formation protein B</fullName>
    </recommendedName>
</protein>
<feature type="transmembrane region" description="Helical" evidence="8">
    <location>
        <begin position="121"/>
        <end position="142"/>
    </location>
</feature>
<keyword evidence="5 8" id="KW-1133">Transmembrane helix</keyword>
<keyword evidence="6 8" id="KW-0472">Membrane</keyword>
<dbReference type="PANTHER" id="PTHR36570:SF3">
    <property type="entry name" value="DISULFIDE BOND FORMATION PROTEIN B"/>
    <property type="match status" value="1"/>
</dbReference>
<evidence type="ECO:0000256" key="3">
    <source>
        <dbReference type="ARBA" id="ARBA00022692"/>
    </source>
</evidence>
<reference evidence="9 10" key="1">
    <citation type="submission" date="2018-01" db="EMBL/GenBank/DDBJ databases">
        <title>Draft genome sequences of six Vibrio diazotrophicus strains isolated from deep-sea sediments of the Baltic Sea.</title>
        <authorList>
            <person name="Castillo D."/>
            <person name="Vandieken V."/>
            <person name="Chiang O."/>
            <person name="Middelboe M."/>
        </authorList>
    </citation>
    <scope>NUCLEOTIDE SEQUENCE [LARGE SCALE GENOMIC DNA]</scope>
    <source>
        <strain evidence="9 10">65.10M</strain>
    </source>
</reference>
<dbReference type="Pfam" id="PF02600">
    <property type="entry name" value="DsbB"/>
    <property type="match status" value="1"/>
</dbReference>
<evidence type="ECO:0000256" key="4">
    <source>
        <dbReference type="ARBA" id="ARBA00022982"/>
    </source>
</evidence>
<dbReference type="Proteomes" id="UP000236547">
    <property type="component" value="Unassembled WGS sequence"/>
</dbReference>
<name>A0ABX4W543_VIBDI</name>
<evidence type="ECO:0000256" key="7">
    <source>
        <dbReference type="ARBA" id="ARBA00023284"/>
    </source>
</evidence>
<dbReference type="InterPro" id="IPR050183">
    <property type="entry name" value="DsbB"/>
</dbReference>
<keyword evidence="7" id="KW-0676">Redox-active center</keyword>
<evidence type="ECO:0000256" key="8">
    <source>
        <dbReference type="SAM" id="Phobius"/>
    </source>
</evidence>
<proteinExistence type="predicted"/>
<organism evidence="9 10">
    <name type="scientific">Vibrio diazotrophicus</name>
    <dbReference type="NCBI Taxonomy" id="685"/>
    <lineage>
        <taxon>Bacteria</taxon>
        <taxon>Pseudomonadati</taxon>
        <taxon>Pseudomonadota</taxon>
        <taxon>Gammaproteobacteria</taxon>
        <taxon>Vibrionales</taxon>
        <taxon>Vibrionaceae</taxon>
        <taxon>Vibrio</taxon>
    </lineage>
</organism>
<comment type="subcellular location">
    <subcellularLocation>
        <location evidence="1">Cell membrane</location>
        <topology evidence="1">Multi-pass membrane protein</topology>
    </subcellularLocation>
</comment>
<keyword evidence="2" id="KW-1003">Cell membrane</keyword>
<evidence type="ECO:0000256" key="6">
    <source>
        <dbReference type="ARBA" id="ARBA00023136"/>
    </source>
</evidence>
<accession>A0ABX4W543</accession>
<dbReference type="InterPro" id="IPR003752">
    <property type="entry name" value="DiS_bond_form_DsbB/BdbC"/>
</dbReference>
<keyword evidence="4" id="KW-0813">Transport</keyword>
<keyword evidence="4" id="KW-0249">Electron transport</keyword>
<keyword evidence="3 8" id="KW-0812">Transmembrane</keyword>
<dbReference type="SUPFAM" id="SSF158442">
    <property type="entry name" value="DsbB-like"/>
    <property type="match status" value="1"/>
</dbReference>
<dbReference type="EMBL" id="POSM01000051">
    <property type="protein sequence ID" value="PNH96730.1"/>
    <property type="molecule type" value="Genomic_DNA"/>
</dbReference>
<gene>
    <name evidence="9" type="ORF">C1O25_21345</name>
</gene>